<evidence type="ECO:0000256" key="5">
    <source>
        <dbReference type="ARBA" id="ARBA00023014"/>
    </source>
</evidence>
<proteinExistence type="inferred from homology"/>
<dbReference type="SFLD" id="SFLDG01067">
    <property type="entry name" value="SPASM/twitch_domain_containing"/>
    <property type="match status" value="1"/>
</dbReference>
<keyword evidence="9" id="KW-1185">Reference proteome</keyword>
<dbReference type="GO" id="GO:0016491">
    <property type="term" value="F:oxidoreductase activity"/>
    <property type="evidence" value="ECO:0007669"/>
    <property type="project" value="InterPro"/>
</dbReference>
<accession>H8Z2C3</accession>
<dbReference type="GO" id="GO:0051536">
    <property type="term" value="F:iron-sulfur cluster binding"/>
    <property type="evidence" value="ECO:0007669"/>
    <property type="project" value="UniProtKB-KW"/>
</dbReference>
<dbReference type="InterPro" id="IPR007197">
    <property type="entry name" value="rSAM"/>
</dbReference>
<keyword evidence="2" id="KW-0949">S-adenosyl-L-methionine</keyword>
<keyword evidence="3" id="KW-0479">Metal-binding</keyword>
<dbReference type="PANTHER" id="PTHR43273:SF3">
    <property type="entry name" value="ANAEROBIC SULFATASE-MATURATING ENZYME HOMOLOG ASLB-RELATED"/>
    <property type="match status" value="1"/>
</dbReference>
<organism evidence="8 9">
    <name type="scientific">Thiorhodovibrio frisius</name>
    <dbReference type="NCBI Taxonomy" id="631362"/>
    <lineage>
        <taxon>Bacteria</taxon>
        <taxon>Pseudomonadati</taxon>
        <taxon>Pseudomonadota</taxon>
        <taxon>Gammaproteobacteria</taxon>
        <taxon>Chromatiales</taxon>
        <taxon>Chromatiaceae</taxon>
        <taxon>Thiorhodovibrio</taxon>
    </lineage>
</organism>
<dbReference type="eggNOG" id="COG0641">
    <property type="taxonomic scope" value="Bacteria"/>
</dbReference>
<gene>
    <name evidence="8" type="ORF">Thi970DRAFT_01793</name>
</gene>
<keyword evidence="5" id="KW-0411">Iron-sulfur</keyword>
<evidence type="ECO:0000256" key="3">
    <source>
        <dbReference type="ARBA" id="ARBA00022723"/>
    </source>
</evidence>
<dbReference type="RefSeq" id="WP_009148163.1">
    <property type="nucleotide sequence ID" value="NZ_CP121471.1"/>
</dbReference>
<reference evidence="8 9" key="2">
    <citation type="submission" date="2011-11" db="EMBL/GenBank/DDBJ databases">
        <authorList>
            <consortium name="US DOE Joint Genome Institute"/>
            <person name="Lucas S."/>
            <person name="Han J."/>
            <person name="Lapidus A."/>
            <person name="Cheng J.-F."/>
            <person name="Goodwin L."/>
            <person name="Pitluck S."/>
            <person name="Peters L."/>
            <person name="Ovchinnikova G."/>
            <person name="Zhang X."/>
            <person name="Detter J.C."/>
            <person name="Han C."/>
            <person name="Tapia R."/>
            <person name="Land M."/>
            <person name="Hauser L."/>
            <person name="Kyrpides N."/>
            <person name="Ivanova N."/>
            <person name="Pagani I."/>
            <person name="Vogl K."/>
            <person name="Liu Z."/>
            <person name="Overmann J."/>
            <person name="Frigaard N.-U."/>
            <person name="Bryant D."/>
            <person name="Woyke T."/>
        </authorList>
    </citation>
    <scope>NUCLEOTIDE SEQUENCE [LARGE SCALE GENOMIC DNA]</scope>
    <source>
        <strain evidence="8 9">970</strain>
    </source>
</reference>
<dbReference type="InterPro" id="IPR023867">
    <property type="entry name" value="Sulphatase_maturase_rSAM"/>
</dbReference>
<comment type="similarity">
    <text evidence="6">Belongs to the radical SAM superfamily. Anaerobic sulfatase-maturating enzyme family.</text>
</comment>
<dbReference type="SFLD" id="SFLDG01386">
    <property type="entry name" value="main_SPASM_domain-containing"/>
    <property type="match status" value="1"/>
</dbReference>
<dbReference type="HOGENOM" id="CLU_009273_10_0_6"/>
<dbReference type="Proteomes" id="UP000002964">
    <property type="component" value="Unassembled WGS sequence"/>
</dbReference>
<keyword evidence="4" id="KW-0408">Iron</keyword>
<evidence type="ECO:0000313" key="8">
    <source>
        <dbReference type="EMBL" id="EIC21578.1"/>
    </source>
</evidence>
<feature type="domain" description="Radical SAM core" evidence="7">
    <location>
        <begin position="13"/>
        <end position="161"/>
    </location>
</feature>
<evidence type="ECO:0000256" key="1">
    <source>
        <dbReference type="ARBA" id="ARBA00001966"/>
    </source>
</evidence>
<evidence type="ECO:0000256" key="6">
    <source>
        <dbReference type="ARBA" id="ARBA00023601"/>
    </source>
</evidence>
<dbReference type="SFLD" id="SFLDG01072">
    <property type="entry name" value="dehydrogenase_like"/>
    <property type="match status" value="1"/>
</dbReference>
<evidence type="ECO:0000256" key="4">
    <source>
        <dbReference type="ARBA" id="ARBA00023004"/>
    </source>
</evidence>
<dbReference type="InterPro" id="IPR023885">
    <property type="entry name" value="4Fe4S-binding_SPASM_dom"/>
</dbReference>
<dbReference type="Pfam" id="PF04055">
    <property type="entry name" value="Radical_SAM"/>
    <property type="match status" value="1"/>
</dbReference>
<dbReference type="STRING" id="631362.Thi970DRAFT_01793"/>
<name>H8Z2C3_9GAMM</name>
<dbReference type="PANTHER" id="PTHR43273">
    <property type="entry name" value="ANAEROBIC SULFATASE-MATURATING ENZYME HOMOLOG ASLB-RELATED"/>
    <property type="match status" value="1"/>
</dbReference>
<sequence length="380" mass="43100">MINGNHFSLILLSTNQCNAACDYCFEHLTDDRLSLERLQLIVNKVLDHMDSHQIGALSIHWQGGEAMLLPPSWYEKAFALIGEAAATRDKHVEHGLQTNMLAYSSDWNDIITAMFGNSLSTSLDYPNRHRKQPGRDPQHYDDLWCRKVRMARDAGIDVKAISLINQGTLEMGAESFYTQLVDRLGITDFQINTPFPGGEANAVKQQLSPDVNLDVNALARFHCELADLWLERGYRDGVRIGPFDQLLDYFSHRDACLPCIWGPNCADNFIAIDARGHVAQCDCWVTSYPEYRFGNILECDSLSDLLRHSPAREDFNARPVKLMQGDCLQCDYLSMCHGGCPVRTYSMHQSLFEKDPYCELYKSLFQHMEHRATQLAGAIN</sequence>
<evidence type="ECO:0000256" key="2">
    <source>
        <dbReference type="ARBA" id="ARBA00022691"/>
    </source>
</evidence>
<dbReference type="NCBIfam" id="TIGR04085">
    <property type="entry name" value="rSAM_more_4Fe4S"/>
    <property type="match status" value="1"/>
</dbReference>
<comment type="cofactor">
    <cofactor evidence="1">
        <name>[4Fe-4S] cluster</name>
        <dbReference type="ChEBI" id="CHEBI:49883"/>
    </cofactor>
</comment>
<dbReference type="InterPro" id="IPR058240">
    <property type="entry name" value="rSAM_sf"/>
</dbReference>
<reference evidence="9" key="1">
    <citation type="submission" date="2011-06" db="EMBL/GenBank/DDBJ databases">
        <authorList>
            <consortium name="US DOE Joint Genome Institute (JGI-PGF)"/>
            <person name="Lucas S."/>
            <person name="Han J."/>
            <person name="Lapidus A."/>
            <person name="Cheng J.-F."/>
            <person name="Goodwin L."/>
            <person name="Pitluck S."/>
            <person name="Peters L."/>
            <person name="Land M.L."/>
            <person name="Hauser L."/>
            <person name="Vogl K."/>
            <person name="Liu Z."/>
            <person name="Overmann J."/>
            <person name="Frigaard N.-U."/>
            <person name="Bryant D.A."/>
            <person name="Woyke T.J."/>
        </authorList>
    </citation>
    <scope>NUCLEOTIDE SEQUENCE [LARGE SCALE GENOMIC DNA]</scope>
    <source>
        <strain evidence="9">970</strain>
    </source>
</reference>
<dbReference type="GO" id="GO:0046872">
    <property type="term" value="F:metal ion binding"/>
    <property type="evidence" value="ECO:0007669"/>
    <property type="project" value="UniProtKB-KW"/>
</dbReference>
<dbReference type="EMBL" id="JH603169">
    <property type="protein sequence ID" value="EIC21578.1"/>
    <property type="molecule type" value="Genomic_DNA"/>
</dbReference>
<dbReference type="SUPFAM" id="SSF102114">
    <property type="entry name" value="Radical SAM enzymes"/>
    <property type="match status" value="1"/>
</dbReference>
<dbReference type="Gene3D" id="3.20.20.70">
    <property type="entry name" value="Aldolase class I"/>
    <property type="match status" value="1"/>
</dbReference>
<evidence type="ECO:0000313" key="9">
    <source>
        <dbReference type="Proteomes" id="UP000002964"/>
    </source>
</evidence>
<dbReference type="AlphaFoldDB" id="H8Z2C3"/>
<dbReference type="SFLD" id="SFLDS00029">
    <property type="entry name" value="Radical_SAM"/>
    <property type="match status" value="1"/>
</dbReference>
<dbReference type="InterPro" id="IPR013785">
    <property type="entry name" value="Aldolase_TIM"/>
</dbReference>
<evidence type="ECO:0000259" key="7">
    <source>
        <dbReference type="Pfam" id="PF04055"/>
    </source>
</evidence>
<protein>
    <submittedName>
        <fullName evidence="8">Radical SAM additional 4Fe4S-binding domain protein</fullName>
    </submittedName>
</protein>